<evidence type="ECO:0000256" key="1">
    <source>
        <dbReference type="ARBA" id="ARBA00004141"/>
    </source>
</evidence>
<name>A0A9P8VLI7_9PEZI</name>
<dbReference type="Pfam" id="PF00324">
    <property type="entry name" value="AA_permease"/>
    <property type="match status" value="1"/>
</dbReference>
<feature type="transmembrane region" description="Helical" evidence="7">
    <location>
        <begin position="401"/>
        <end position="422"/>
    </location>
</feature>
<feature type="transmembrane region" description="Helical" evidence="7">
    <location>
        <begin position="152"/>
        <end position="172"/>
    </location>
</feature>
<keyword evidence="6 7" id="KW-0472">Membrane</keyword>
<dbReference type="InterPro" id="IPR050524">
    <property type="entry name" value="APC_YAT"/>
</dbReference>
<accession>A0A9P8VLI7</accession>
<dbReference type="GO" id="GO:0016020">
    <property type="term" value="C:membrane"/>
    <property type="evidence" value="ECO:0007669"/>
    <property type="project" value="UniProtKB-SubCell"/>
</dbReference>
<dbReference type="Proteomes" id="UP000770015">
    <property type="component" value="Unassembled WGS sequence"/>
</dbReference>
<feature type="transmembrane region" description="Helical" evidence="7">
    <location>
        <begin position="125"/>
        <end position="146"/>
    </location>
</feature>
<comment type="caution">
    <text evidence="9">The sequence shown here is derived from an EMBL/GenBank/DDBJ whole genome shotgun (WGS) entry which is preliminary data.</text>
</comment>
<gene>
    <name evidence="9" type="ORF">F5X68DRAFT_258028</name>
</gene>
<dbReference type="PROSITE" id="PS00218">
    <property type="entry name" value="AMINO_ACID_PERMEASE_1"/>
    <property type="match status" value="1"/>
</dbReference>
<evidence type="ECO:0000256" key="2">
    <source>
        <dbReference type="ARBA" id="ARBA00022448"/>
    </source>
</evidence>
<protein>
    <submittedName>
        <fullName evidence="9">Dicarboxylic amino acid permease</fullName>
    </submittedName>
</protein>
<dbReference type="PIRSF" id="PIRSF006060">
    <property type="entry name" value="AA_transporter"/>
    <property type="match status" value="1"/>
</dbReference>
<sequence length="594" mass="65420">MASQPALVDIEKLDQDDLRHTMSTGQGEVAEQNELKREFKPRQVFMFSIACAIGTGLVIGSGTALSRGGPGSLLIAYLMVGAAVFFVMTGLGEMAAFLPMNKGFGGYASRMVDPAFGFATGWNYFFKYMIATPANLTAAGLVIRYWRPDLNVGIWVAVFGVVIIFINFLHVAKLGEAEFWLGLAKILIMATMIISCFVVALGGGPNHNRSGFRYWDDPGAFKEYLVKGSLGRFLGVWACICQACFAFTGTEVVGMTFGETPNPRKNIPRAVKQTFWRIAVFYILGVIVLGMAVPSNNEMLIGATKKSTSADASPFVVAIRIAGIEVFPDFINASLLVFTLSAACTDIYCASRSLYGLARDNQAPKIFAKTAKNGNPIYAVGLSCFCVGLGFMNASKSAGTVFQYLVSLVTIFAVLNWMAILVSHISFRKALKAQGISAKDLPYTAFGQPWGSYYALFLSCLVILFSGYDAFIPHFKVDQFVLKYLGVVIFVINTAVWKLWKGTTRVTAADMDLQTGRREYQETETVEEQQWKESFWQKMMLPFQQFGVHLHDRISTHKLGHRKDIRSRKSLNSRQVIANLLMGQSLLHGASSML</sequence>
<dbReference type="PANTHER" id="PTHR43341">
    <property type="entry name" value="AMINO ACID PERMEASE"/>
    <property type="match status" value="1"/>
</dbReference>
<keyword evidence="2" id="KW-0813">Transport</keyword>
<evidence type="ECO:0000256" key="7">
    <source>
        <dbReference type="SAM" id="Phobius"/>
    </source>
</evidence>
<feature type="transmembrane region" description="Helical" evidence="7">
    <location>
        <begin position="44"/>
        <end position="65"/>
    </location>
</feature>
<feature type="transmembrane region" description="Helical" evidence="7">
    <location>
        <begin position="71"/>
        <end position="92"/>
    </location>
</feature>
<dbReference type="EMBL" id="JAGSXJ010000002">
    <property type="protein sequence ID" value="KAH6695376.1"/>
    <property type="molecule type" value="Genomic_DNA"/>
</dbReference>
<organism evidence="9 10">
    <name type="scientific">Plectosphaerella plurivora</name>
    <dbReference type="NCBI Taxonomy" id="936078"/>
    <lineage>
        <taxon>Eukaryota</taxon>
        <taxon>Fungi</taxon>
        <taxon>Dikarya</taxon>
        <taxon>Ascomycota</taxon>
        <taxon>Pezizomycotina</taxon>
        <taxon>Sordariomycetes</taxon>
        <taxon>Hypocreomycetidae</taxon>
        <taxon>Glomerellales</taxon>
        <taxon>Plectosphaerellaceae</taxon>
        <taxon>Plectosphaerella</taxon>
    </lineage>
</organism>
<feature type="domain" description="Amino acid permease/ SLC12A" evidence="8">
    <location>
        <begin position="44"/>
        <end position="505"/>
    </location>
</feature>
<feature type="transmembrane region" description="Helical" evidence="7">
    <location>
        <begin position="234"/>
        <end position="254"/>
    </location>
</feature>
<evidence type="ECO:0000256" key="5">
    <source>
        <dbReference type="ARBA" id="ARBA00022989"/>
    </source>
</evidence>
<proteinExistence type="predicted"/>
<feature type="transmembrane region" description="Helical" evidence="7">
    <location>
        <begin position="481"/>
        <end position="500"/>
    </location>
</feature>
<dbReference type="FunFam" id="1.20.1740.10:FF:000006">
    <property type="entry name" value="General amino acid permease"/>
    <property type="match status" value="1"/>
</dbReference>
<evidence type="ECO:0000256" key="6">
    <source>
        <dbReference type="ARBA" id="ARBA00023136"/>
    </source>
</evidence>
<keyword evidence="3 7" id="KW-0812">Transmembrane</keyword>
<evidence type="ECO:0000313" key="10">
    <source>
        <dbReference type="Proteomes" id="UP000770015"/>
    </source>
</evidence>
<dbReference type="PANTHER" id="PTHR43341:SF9">
    <property type="entry name" value="DICARBOXYLIC AMINO ACID PERMEASE"/>
    <property type="match status" value="1"/>
</dbReference>
<dbReference type="Gene3D" id="1.20.1740.10">
    <property type="entry name" value="Amino acid/polyamine transporter I"/>
    <property type="match status" value="1"/>
</dbReference>
<dbReference type="GO" id="GO:0015171">
    <property type="term" value="F:amino acid transmembrane transporter activity"/>
    <property type="evidence" value="ECO:0007669"/>
    <property type="project" value="TreeGrafter"/>
</dbReference>
<dbReference type="OrthoDB" id="3900342at2759"/>
<feature type="transmembrane region" description="Helical" evidence="7">
    <location>
        <begin position="179"/>
        <end position="201"/>
    </location>
</feature>
<feature type="transmembrane region" description="Helical" evidence="7">
    <location>
        <begin position="376"/>
        <end position="395"/>
    </location>
</feature>
<feature type="transmembrane region" description="Helical" evidence="7">
    <location>
        <begin position="453"/>
        <end position="475"/>
    </location>
</feature>
<evidence type="ECO:0000313" key="9">
    <source>
        <dbReference type="EMBL" id="KAH6695376.1"/>
    </source>
</evidence>
<evidence type="ECO:0000256" key="4">
    <source>
        <dbReference type="ARBA" id="ARBA00022970"/>
    </source>
</evidence>
<feature type="transmembrane region" description="Helical" evidence="7">
    <location>
        <begin position="275"/>
        <end position="293"/>
    </location>
</feature>
<dbReference type="InterPro" id="IPR004840">
    <property type="entry name" value="Amino_acid_permease_CS"/>
</dbReference>
<evidence type="ECO:0000256" key="3">
    <source>
        <dbReference type="ARBA" id="ARBA00022692"/>
    </source>
</evidence>
<keyword evidence="4" id="KW-0029">Amino-acid transport</keyword>
<keyword evidence="10" id="KW-1185">Reference proteome</keyword>
<dbReference type="AlphaFoldDB" id="A0A9P8VLI7"/>
<reference evidence="9" key="1">
    <citation type="journal article" date="2021" name="Nat. Commun.">
        <title>Genetic determinants of endophytism in the Arabidopsis root mycobiome.</title>
        <authorList>
            <person name="Mesny F."/>
            <person name="Miyauchi S."/>
            <person name="Thiergart T."/>
            <person name="Pickel B."/>
            <person name="Atanasova L."/>
            <person name="Karlsson M."/>
            <person name="Huettel B."/>
            <person name="Barry K.W."/>
            <person name="Haridas S."/>
            <person name="Chen C."/>
            <person name="Bauer D."/>
            <person name="Andreopoulos W."/>
            <person name="Pangilinan J."/>
            <person name="LaButti K."/>
            <person name="Riley R."/>
            <person name="Lipzen A."/>
            <person name="Clum A."/>
            <person name="Drula E."/>
            <person name="Henrissat B."/>
            <person name="Kohler A."/>
            <person name="Grigoriev I.V."/>
            <person name="Martin F.M."/>
            <person name="Hacquard S."/>
        </authorList>
    </citation>
    <scope>NUCLEOTIDE SEQUENCE</scope>
    <source>
        <strain evidence="9">MPI-SDFR-AT-0117</strain>
    </source>
</reference>
<keyword evidence="5 7" id="KW-1133">Transmembrane helix</keyword>
<evidence type="ECO:0000259" key="8">
    <source>
        <dbReference type="Pfam" id="PF00324"/>
    </source>
</evidence>
<comment type="subcellular location">
    <subcellularLocation>
        <location evidence="1">Membrane</location>
        <topology evidence="1">Multi-pass membrane protein</topology>
    </subcellularLocation>
</comment>
<dbReference type="InterPro" id="IPR004841">
    <property type="entry name" value="AA-permease/SLC12A_dom"/>
</dbReference>